<dbReference type="EMBL" id="CP124550">
    <property type="protein sequence ID" value="WIO46249.1"/>
    <property type="molecule type" value="Genomic_DNA"/>
</dbReference>
<dbReference type="CDD" id="cd02947">
    <property type="entry name" value="TRX_family"/>
    <property type="match status" value="1"/>
</dbReference>
<evidence type="ECO:0000256" key="1">
    <source>
        <dbReference type="ARBA" id="ARBA00008987"/>
    </source>
</evidence>
<dbReference type="PANTHER" id="PTHR45663">
    <property type="entry name" value="GEO12009P1"/>
    <property type="match status" value="1"/>
</dbReference>
<dbReference type="SUPFAM" id="SSF52833">
    <property type="entry name" value="Thioredoxin-like"/>
    <property type="match status" value="1"/>
</dbReference>
<proteinExistence type="inferred from homology"/>
<organism evidence="8 9">
    <name type="scientific">Candidatus Southlakia epibionticum</name>
    <dbReference type="NCBI Taxonomy" id="3043284"/>
    <lineage>
        <taxon>Bacteria</taxon>
        <taxon>Candidatus Saccharimonadota</taxon>
        <taxon>Candidatus Saccharimonadia</taxon>
        <taxon>Candidatus Saccharimonadales</taxon>
        <taxon>Candidatus Saccharimonadaceae</taxon>
        <taxon>Candidatus Southlakia</taxon>
    </lineage>
</organism>
<protein>
    <recommendedName>
        <fullName evidence="6">Thioredoxin</fullName>
    </recommendedName>
</protein>
<dbReference type="Pfam" id="PF00085">
    <property type="entry name" value="Thioredoxin"/>
    <property type="match status" value="1"/>
</dbReference>
<keyword evidence="3" id="KW-0249">Electron transport</keyword>
<dbReference type="Proteomes" id="UP001177295">
    <property type="component" value="Chromosome"/>
</dbReference>
<dbReference type="PROSITE" id="PS00194">
    <property type="entry name" value="THIOREDOXIN_1"/>
    <property type="match status" value="1"/>
</dbReference>
<dbReference type="InterPro" id="IPR005746">
    <property type="entry name" value="Thioredoxin"/>
</dbReference>
<keyword evidence="2" id="KW-0813">Transport</keyword>
<evidence type="ECO:0000313" key="9">
    <source>
        <dbReference type="Proteomes" id="UP001177295"/>
    </source>
</evidence>
<dbReference type="InterPro" id="IPR036249">
    <property type="entry name" value="Thioredoxin-like_sf"/>
</dbReference>
<evidence type="ECO:0000256" key="2">
    <source>
        <dbReference type="ARBA" id="ARBA00022448"/>
    </source>
</evidence>
<dbReference type="PIRSF" id="PIRSF000077">
    <property type="entry name" value="Thioredoxin"/>
    <property type="match status" value="1"/>
</dbReference>
<sequence>MALYNITNRQEFEEKVLQSANPVLVDFWATWCPPCRAMAPILQQIADETNFDVIKIDTEASGDSSELAKEYRVQGIPNMKIFAGGKEVQELIGMRPKQVLIDALEKAVKK</sequence>
<dbReference type="PROSITE" id="PS51352">
    <property type="entry name" value="THIOREDOXIN_2"/>
    <property type="match status" value="1"/>
</dbReference>
<dbReference type="RefSeq" id="WP_376753783.1">
    <property type="nucleotide sequence ID" value="NZ_CP124550.1"/>
</dbReference>
<dbReference type="PANTHER" id="PTHR45663:SF11">
    <property type="entry name" value="GEO12009P1"/>
    <property type="match status" value="1"/>
</dbReference>
<comment type="similarity">
    <text evidence="1 6">Belongs to the thioredoxin family.</text>
</comment>
<feature type="domain" description="Thioredoxin" evidence="7">
    <location>
        <begin position="1"/>
        <end position="109"/>
    </location>
</feature>
<gene>
    <name evidence="8" type="primary">trxA</name>
    <name evidence="8" type="ORF">SEML1_0640</name>
</gene>
<keyword evidence="4" id="KW-1015">Disulfide bond</keyword>
<keyword evidence="9" id="KW-1185">Reference proteome</keyword>
<dbReference type="PRINTS" id="PR00421">
    <property type="entry name" value="THIOREDOXIN"/>
</dbReference>
<dbReference type="InterPro" id="IPR013766">
    <property type="entry name" value="Thioredoxin_domain"/>
</dbReference>
<reference evidence="8 9" key="1">
    <citation type="journal article" date="2023" name="Cell">
        <title>Genetic manipulation of Patescibacteria provides mechanistic insights into microbial dark matter and the epibiotic lifestyle.</title>
        <authorList>
            <person name="Wang Y."/>
            <person name="Gallagher L.A."/>
            <person name="Andrade P.A."/>
            <person name="Liu A."/>
            <person name="Humphreys I.R."/>
            <person name="Turkarslan S."/>
            <person name="Cutler K.J."/>
            <person name="Arrieta-Ortiz M.L."/>
            <person name="Li Y."/>
            <person name="Radey M.C."/>
            <person name="McLean J.S."/>
            <person name="Cong Q."/>
            <person name="Baker D."/>
            <person name="Baliga N.S."/>
            <person name="Peterson S.B."/>
            <person name="Mougous J.D."/>
        </authorList>
    </citation>
    <scope>NUCLEOTIDE SEQUENCE [LARGE SCALE GENOMIC DNA]</scope>
    <source>
        <strain evidence="8 9">ML1</strain>
    </source>
</reference>
<name>A0ABY8WZZ1_9BACT</name>
<evidence type="ECO:0000256" key="5">
    <source>
        <dbReference type="ARBA" id="ARBA00023284"/>
    </source>
</evidence>
<evidence type="ECO:0000256" key="6">
    <source>
        <dbReference type="PIRNR" id="PIRNR000077"/>
    </source>
</evidence>
<evidence type="ECO:0000259" key="7">
    <source>
        <dbReference type="PROSITE" id="PS51352"/>
    </source>
</evidence>
<evidence type="ECO:0000313" key="8">
    <source>
        <dbReference type="EMBL" id="WIO46249.1"/>
    </source>
</evidence>
<dbReference type="InterPro" id="IPR017937">
    <property type="entry name" value="Thioredoxin_CS"/>
</dbReference>
<evidence type="ECO:0000256" key="4">
    <source>
        <dbReference type="ARBA" id="ARBA00023157"/>
    </source>
</evidence>
<keyword evidence="5" id="KW-0676">Redox-active center</keyword>
<evidence type="ECO:0000256" key="3">
    <source>
        <dbReference type="ARBA" id="ARBA00022982"/>
    </source>
</evidence>
<accession>A0ABY8WZZ1</accession>
<dbReference type="Gene3D" id="3.40.30.10">
    <property type="entry name" value="Glutaredoxin"/>
    <property type="match status" value="1"/>
</dbReference>